<dbReference type="GO" id="GO:0000166">
    <property type="term" value="F:nucleotide binding"/>
    <property type="evidence" value="ECO:0007669"/>
    <property type="project" value="UniProtKB-KW"/>
</dbReference>
<feature type="domain" description="Dynein heavy chain C-terminal" evidence="9">
    <location>
        <begin position="1"/>
        <end position="236"/>
    </location>
</feature>
<dbReference type="Pfam" id="PF18199">
    <property type="entry name" value="Dynein_C"/>
    <property type="match status" value="1"/>
</dbReference>
<proteinExistence type="predicted"/>
<evidence type="ECO:0000256" key="2">
    <source>
        <dbReference type="ARBA" id="ARBA00004245"/>
    </source>
</evidence>
<evidence type="ECO:0000313" key="10">
    <source>
        <dbReference type="EMBL" id="CAD8289645.1"/>
    </source>
</evidence>
<evidence type="ECO:0000256" key="4">
    <source>
        <dbReference type="ARBA" id="ARBA00022741"/>
    </source>
</evidence>
<evidence type="ECO:0000256" key="8">
    <source>
        <dbReference type="ARBA" id="ARBA00023273"/>
    </source>
</evidence>
<evidence type="ECO:0000256" key="5">
    <source>
        <dbReference type="ARBA" id="ARBA00023054"/>
    </source>
</evidence>
<organism evidence="10">
    <name type="scientific">Chlamydomonas euryale</name>
    <dbReference type="NCBI Taxonomy" id="1486919"/>
    <lineage>
        <taxon>Eukaryota</taxon>
        <taxon>Viridiplantae</taxon>
        <taxon>Chlorophyta</taxon>
        <taxon>core chlorophytes</taxon>
        <taxon>Chlorophyceae</taxon>
        <taxon>CS clade</taxon>
        <taxon>Chlamydomonadales</taxon>
        <taxon>Chlamydomonadaceae</taxon>
        <taxon>Chlamydomonas</taxon>
    </lineage>
</organism>
<evidence type="ECO:0000259" key="9">
    <source>
        <dbReference type="Pfam" id="PF18199"/>
    </source>
</evidence>
<name>A0A7R9YUZ1_9CHLO</name>
<reference evidence="10" key="1">
    <citation type="submission" date="2021-01" db="EMBL/GenBank/DDBJ databases">
        <authorList>
            <person name="Corre E."/>
            <person name="Pelletier E."/>
            <person name="Niang G."/>
            <person name="Scheremetjew M."/>
            <person name="Finn R."/>
            <person name="Kale V."/>
            <person name="Holt S."/>
            <person name="Cochrane G."/>
            <person name="Meng A."/>
            <person name="Brown T."/>
            <person name="Cohen L."/>
        </authorList>
    </citation>
    <scope>NUCLEOTIDE SEQUENCE</scope>
    <source>
        <strain evidence="10">CCMP219</strain>
    </source>
</reference>
<dbReference type="PANTHER" id="PTHR46961:SF8">
    <property type="entry name" value="DYNEIN AXONEMAL HEAVY CHAIN 7"/>
    <property type="match status" value="1"/>
</dbReference>
<dbReference type="InterPro" id="IPR043160">
    <property type="entry name" value="Dynein_C_barrel"/>
</dbReference>
<dbReference type="AlphaFoldDB" id="A0A7R9YUZ1"/>
<dbReference type="InterPro" id="IPR041228">
    <property type="entry name" value="Dynein_C"/>
</dbReference>
<dbReference type="PANTHER" id="PTHR46961">
    <property type="entry name" value="DYNEIN HEAVY CHAIN 1, AXONEMAL-LIKE PROTEIN"/>
    <property type="match status" value="1"/>
</dbReference>
<dbReference type="InterPro" id="IPR026983">
    <property type="entry name" value="DHC"/>
</dbReference>
<sequence>MRGQVAMSAELEAASNALCNNQVPDAWQRAAYPSLKPLASWVANFRRRVDVLADWLYTGQPAAFWLPGLFFPQGFLTAVLQNHARMSRTPIDRLAFCFDVLPRAADGAAAPAGGHGSRDSKDLPGSVTSGVIVTGLHLEGAGWDERTCALAPPRPRQMTAPLPPVHFRPEEVPAGGCTAGDSDGGMYACPLYKTSVRAGVLSTTGQSTNFVMHVQLPCAAGTDASTYVLSGVAALCALDGDE</sequence>
<keyword evidence="7" id="KW-0206">Cytoskeleton</keyword>
<evidence type="ECO:0000256" key="7">
    <source>
        <dbReference type="ARBA" id="ARBA00023212"/>
    </source>
</evidence>
<evidence type="ECO:0000256" key="6">
    <source>
        <dbReference type="ARBA" id="ARBA00023069"/>
    </source>
</evidence>
<protein>
    <recommendedName>
        <fullName evidence="9">Dynein heavy chain C-terminal domain-containing protein</fullName>
    </recommendedName>
</protein>
<dbReference type="FunFam" id="3.10.490.20:FF:000005">
    <property type="entry name" value="Dynein axonemal heavy chain 6"/>
    <property type="match status" value="1"/>
</dbReference>
<gene>
    <name evidence="10" type="ORF">CEUR00632_LOCUS9684</name>
</gene>
<dbReference type="GO" id="GO:0045505">
    <property type="term" value="F:dynein intermediate chain binding"/>
    <property type="evidence" value="ECO:0007669"/>
    <property type="project" value="InterPro"/>
</dbReference>
<dbReference type="EMBL" id="HBEC01020878">
    <property type="protein sequence ID" value="CAD8289645.1"/>
    <property type="molecule type" value="Transcribed_RNA"/>
</dbReference>
<dbReference type="Gene3D" id="1.20.1270.280">
    <property type="match status" value="1"/>
</dbReference>
<evidence type="ECO:0000256" key="1">
    <source>
        <dbReference type="ARBA" id="ARBA00004138"/>
    </source>
</evidence>
<keyword evidence="4" id="KW-0547">Nucleotide-binding</keyword>
<accession>A0A7R9YUZ1</accession>
<keyword evidence="6" id="KW-0969">Cilium</keyword>
<keyword evidence="3" id="KW-0963">Cytoplasm</keyword>
<dbReference type="GO" id="GO:0005929">
    <property type="term" value="C:cilium"/>
    <property type="evidence" value="ECO:0007669"/>
    <property type="project" value="UniProtKB-SubCell"/>
</dbReference>
<dbReference type="Gene3D" id="3.10.490.20">
    <property type="match status" value="1"/>
</dbReference>
<comment type="subcellular location">
    <subcellularLocation>
        <location evidence="1">Cell projection</location>
        <location evidence="1">Cilium</location>
    </subcellularLocation>
    <subcellularLocation>
        <location evidence="2">Cytoplasm</location>
        <location evidence="2">Cytoskeleton</location>
    </subcellularLocation>
</comment>
<evidence type="ECO:0000256" key="3">
    <source>
        <dbReference type="ARBA" id="ARBA00022490"/>
    </source>
</evidence>
<dbReference type="GO" id="GO:0051959">
    <property type="term" value="F:dynein light intermediate chain binding"/>
    <property type="evidence" value="ECO:0007669"/>
    <property type="project" value="InterPro"/>
</dbReference>
<keyword evidence="5" id="KW-0175">Coiled coil</keyword>
<keyword evidence="8" id="KW-0966">Cell projection</keyword>
<dbReference type="GO" id="GO:0030286">
    <property type="term" value="C:dynein complex"/>
    <property type="evidence" value="ECO:0007669"/>
    <property type="project" value="InterPro"/>
</dbReference>
<dbReference type="GO" id="GO:0007018">
    <property type="term" value="P:microtubule-based movement"/>
    <property type="evidence" value="ECO:0007669"/>
    <property type="project" value="InterPro"/>
</dbReference>